<comment type="caution">
    <text evidence="3">The sequence shown here is derived from an EMBL/GenBank/DDBJ whole genome shotgun (WGS) entry which is preliminary data.</text>
</comment>
<dbReference type="AlphaFoldDB" id="A0A835GXU2"/>
<keyword evidence="2" id="KW-0812">Transmembrane</keyword>
<dbReference type="OrthoDB" id="407221at2759"/>
<dbReference type="EMBL" id="JADFTS010000031">
    <property type="protein sequence ID" value="KAF9587188.1"/>
    <property type="molecule type" value="Genomic_DNA"/>
</dbReference>
<feature type="transmembrane region" description="Helical" evidence="2">
    <location>
        <begin position="6"/>
        <end position="25"/>
    </location>
</feature>
<name>A0A835GXU2_9MAGN</name>
<evidence type="ECO:0000313" key="4">
    <source>
        <dbReference type="Proteomes" id="UP000631114"/>
    </source>
</evidence>
<keyword evidence="2" id="KW-1133">Transmembrane helix</keyword>
<gene>
    <name evidence="3" type="ORF">IFM89_039577</name>
</gene>
<feature type="compositionally biased region" description="Basic and acidic residues" evidence="1">
    <location>
        <begin position="94"/>
        <end position="109"/>
    </location>
</feature>
<accession>A0A835GXU2</accession>
<keyword evidence="2" id="KW-0472">Membrane</keyword>
<reference evidence="3 4" key="1">
    <citation type="submission" date="2020-10" db="EMBL/GenBank/DDBJ databases">
        <title>The Coptis chinensis genome and diversification of protoberbering-type alkaloids.</title>
        <authorList>
            <person name="Wang B."/>
            <person name="Shu S."/>
            <person name="Song C."/>
            <person name="Liu Y."/>
        </authorList>
    </citation>
    <scope>NUCLEOTIDE SEQUENCE [LARGE SCALE GENOMIC DNA]</scope>
    <source>
        <strain evidence="3">HL-2020</strain>
        <tissue evidence="3">Leaf</tissue>
    </source>
</reference>
<protein>
    <submittedName>
        <fullName evidence="3">Uncharacterized protein</fullName>
    </submittedName>
</protein>
<proteinExistence type="predicted"/>
<keyword evidence="4" id="KW-1185">Reference proteome</keyword>
<sequence length="115" mass="12682">MLDSLFSLRLLLSILYALNICFLTSKMKGSLTATKLVLVISWCPTFRTCSTHSLQGGVLPLHQCLQWRRKKGPRDTRPINPMTGKCITPNKSSAADELKETADDGKDASEDSSNP</sequence>
<feature type="region of interest" description="Disordered" evidence="1">
    <location>
        <begin position="70"/>
        <end position="115"/>
    </location>
</feature>
<evidence type="ECO:0000313" key="3">
    <source>
        <dbReference type="EMBL" id="KAF9587188.1"/>
    </source>
</evidence>
<dbReference type="Proteomes" id="UP000631114">
    <property type="component" value="Unassembled WGS sequence"/>
</dbReference>
<evidence type="ECO:0000256" key="1">
    <source>
        <dbReference type="SAM" id="MobiDB-lite"/>
    </source>
</evidence>
<organism evidence="3 4">
    <name type="scientific">Coptis chinensis</name>
    <dbReference type="NCBI Taxonomy" id="261450"/>
    <lineage>
        <taxon>Eukaryota</taxon>
        <taxon>Viridiplantae</taxon>
        <taxon>Streptophyta</taxon>
        <taxon>Embryophyta</taxon>
        <taxon>Tracheophyta</taxon>
        <taxon>Spermatophyta</taxon>
        <taxon>Magnoliopsida</taxon>
        <taxon>Ranunculales</taxon>
        <taxon>Ranunculaceae</taxon>
        <taxon>Coptidoideae</taxon>
        <taxon>Coptis</taxon>
    </lineage>
</organism>
<evidence type="ECO:0000256" key="2">
    <source>
        <dbReference type="SAM" id="Phobius"/>
    </source>
</evidence>